<keyword evidence="1" id="KW-0812">Transmembrane</keyword>
<comment type="caution">
    <text evidence="2">The sequence shown here is derived from an EMBL/GenBank/DDBJ whole genome shotgun (WGS) entry which is preliminary data.</text>
</comment>
<evidence type="ECO:0000256" key="1">
    <source>
        <dbReference type="SAM" id="Phobius"/>
    </source>
</evidence>
<proteinExistence type="predicted"/>
<dbReference type="EMBL" id="JAGEVF010000021">
    <property type="protein sequence ID" value="MBO3118050.1"/>
    <property type="molecule type" value="Genomic_DNA"/>
</dbReference>
<dbReference type="RefSeq" id="WP_208155425.1">
    <property type="nucleotide sequence ID" value="NZ_JAGEVF010000021.1"/>
</dbReference>
<gene>
    <name evidence="2" type="ORF">J4050_14960</name>
</gene>
<evidence type="ECO:0000313" key="2">
    <source>
        <dbReference type="EMBL" id="MBO3118050.1"/>
    </source>
</evidence>
<keyword evidence="1" id="KW-0472">Membrane</keyword>
<organism evidence="2 3">
    <name type="scientific">Winogradskyella pelagia</name>
    <dbReference type="NCBI Taxonomy" id="2819984"/>
    <lineage>
        <taxon>Bacteria</taxon>
        <taxon>Pseudomonadati</taxon>
        <taxon>Bacteroidota</taxon>
        <taxon>Flavobacteriia</taxon>
        <taxon>Flavobacteriales</taxon>
        <taxon>Flavobacteriaceae</taxon>
        <taxon>Winogradskyella</taxon>
    </lineage>
</organism>
<keyword evidence="3" id="KW-1185">Reference proteome</keyword>
<protein>
    <submittedName>
        <fullName evidence="2">Uncharacterized protein</fullName>
    </submittedName>
</protein>
<keyword evidence="1" id="KW-1133">Transmembrane helix</keyword>
<feature type="transmembrane region" description="Helical" evidence="1">
    <location>
        <begin position="58"/>
        <end position="73"/>
    </location>
</feature>
<feature type="non-terminal residue" evidence="2">
    <location>
        <position position="1"/>
    </location>
</feature>
<name>A0ABS3T5M7_9FLAO</name>
<evidence type="ECO:0000313" key="3">
    <source>
        <dbReference type="Proteomes" id="UP000676776"/>
    </source>
</evidence>
<sequence>SFIPQYTDNGSAIIPAQVIKVPRGIELASSNAIINNEEPVTKNIIVEKVTIKELKNQIFLLFIFLIVANGLVYEK</sequence>
<reference evidence="2 3" key="1">
    <citation type="submission" date="2021-03" db="EMBL/GenBank/DDBJ databases">
        <title>Winogradskyella sp. nov., isolated from costal sediment.</title>
        <authorList>
            <person name="Gao C."/>
        </authorList>
    </citation>
    <scope>NUCLEOTIDE SEQUENCE [LARGE SCALE GENOMIC DNA]</scope>
    <source>
        <strain evidence="2 3">DF17</strain>
    </source>
</reference>
<accession>A0ABS3T5M7</accession>
<dbReference type="Proteomes" id="UP000676776">
    <property type="component" value="Unassembled WGS sequence"/>
</dbReference>